<name>A0A897N7L5_9EURY</name>
<evidence type="ECO:0000313" key="3">
    <source>
        <dbReference type="Proteomes" id="UP000662973"/>
    </source>
</evidence>
<evidence type="ECO:0000256" key="1">
    <source>
        <dbReference type="SAM" id="Phobius"/>
    </source>
</evidence>
<feature type="transmembrane region" description="Helical" evidence="1">
    <location>
        <begin position="101"/>
        <end position="122"/>
    </location>
</feature>
<feature type="transmembrane region" description="Helical" evidence="1">
    <location>
        <begin position="44"/>
        <end position="64"/>
    </location>
</feature>
<keyword evidence="1" id="KW-0472">Membrane</keyword>
<accession>A0A897N7L5</accession>
<gene>
    <name evidence="2" type="ORF">HSR122_1386</name>
</gene>
<reference evidence="2 3" key="1">
    <citation type="submission" date="2020-11" db="EMBL/GenBank/DDBJ databases">
        <title>Carbohydrate-dependent, anaerobic sulfur respiration: A novel catabolism in halophilic archaea.</title>
        <authorList>
            <person name="Sorokin D.Y."/>
            <person name="Messina E."/>
            <person name="Smedile F."/>
            <person name="La Cono V."/>
            <person name="Hallsworth J.E."/>
            <person name="Yakimov M.M."/>
        </authorList>
    </citation>
    <scope>NUCLEOTIDE SEQUENCE [LARGE SCALE GENOMIC DNA]</scope>
    <source>
        <strain evidence="2 3">HSR12-2</strain>
    </source>
</reference>
<feature type="transmembrane region" description="Helical" evidence="1">
    <location>
        <begin position="142"/>
        <end position="163"/>
    </location>
</feature>
<protein>
    <submittedName>
        <fullName evidence="2">Uncharacterized membrane protein, DUF3592 family</fullName>
    </submittedName>
</protein>
<keyword evidence="1" id="KW-1133">Transmembrane helix</keyword>
<feature type="transmembrane region" description="Helical" evidence="1">
    <location>
        <begin position="207"/>
        <end position="228"/>
    </location>
</feature>
<proteinExistence type="predicted"/>
<keyword evidence="1" id="KW-0812">Transmembrane</keyword>
<sequence>MYVLRSDAAAVIEPYEPNATATAYVDPDAPSQAFLERRTVRMPFVYVGFGGLLALLTTLHAIGARNPGQDTELRLGDEYGSTRDETLLGFDLGTINSLSKYLMLGSPVVLALSLVGTVYLTYRAEPSSVQAEITDPIGVTAVGAFVAALGLIAGLALYTAWSFSEYRRLRERIPQPRPPSPFRHPSRLVTILYTSDGLDTYGKRVKLTGFAGVVTVFIAVILALVLVWGA</sequence>
<evidence type="ECO:0000313" key="2">
    <source>
        <dbReference type="EMBL" id="QSG08782.1"/>
    </source>
</evidence>
<dbReference type="KEGG" id="hds:HSR122_1386"/>
<organism evidence="2 3">
    <name type="scientific">Halapricum desulfuricans</name>
    <dbReference type="NCBI Taxonomy" id="2841257"/>
    <lineage>
        <taxon>Archaea</taxon>
        <taxon>Methanobacteriati</taxon>
        <taxon>Methanobacteriota</taxon>
        <taxon>Stenosarchaea group</taxon>
        <taxon>Halobacteria</taxon>
        <taxon>Halobacteriales</taxon>
        <taxon>Haloarculaceae</taxon>
        <taxon>Halapricum</taxon>
    </lineage>
</organism>
<keyword evidence="3" id="KW-1185">Reference proteome</keyword>
<dbReference type="Proteomes" id="UP000662973">
    <property type="component" value="Chromosome"/>
</dbReference>
<dbReference type="EMBL" id="CP064788">
    <property type="protein sequence ID" value="QSG08782.1"/>
    <property type="molecule type" value="Genomic_DNA"/>
</dbReference>
<dbReference type="AlphaFoldDB" id="A0A897N7L5"/>